<organism evidence="3 4">
    <name type="scientific">Ziziphus jujuba</name>
    <name type="common">Chinese jujube</name>
    <name type="synonym">Ziziphus sativa</name>
    <dbReference type="NCBI Taxonomy" id="326968"/>
    <lineage>
        <taxon>Eukaryota</taxon>
        <taxon>Viridiplantae</taxon>
        <taxon>Streptophyta</taxon>
        <taxon>Embryophyta</taxon>
        <taxon>Tracheophyta</taxon>
        <taxon>Spermatophyta</taxon>
        <taxon>Magnoliopsida</taxon>
        <taxon>eudicotyledons</taxon>
        <taxon>Gunneridae</taxon>
        <taxon>Pentapetalae</taxon>
        <taxon>rosids</taxon>
        <taxon>fabids</taxon>
        <taxon>Rosales</taxon>
        <taxon>Rhamnaceae</taxon>
        <taxon>Paliureae</taxon>
        <taxon>Ziziphus</taxon>
    </lineage>
</organism>
<accession>A0ABM3IL65</accession>
<feature type="transmembrane region" description="Helical" evidence="2">
    <location>
        <begin position="27"/>
        <end position="47"/>
    </location>
</feature>
<evidence type="ECO:0000313" key="3">
    <source>
        <dbReference type="Proteomes" id="UP001652623"/>
    </source>
</evidence>
<sequence>MDRNIGNGNGNLRVSAAKLMMNSNLQFLRRTLQVAISVSLLSLFLCYSSGISLFPHSFSVYFSTCLFSIFTRSLERKYMFLVCNGILAFLAKSSVSSTSSSTFVGESELTVDRELEYQGNESLYASDNHDEVKTEALKVEHEGNEEEGSWSLSMKQENEEDEMEGIETGNEGVVASTDELNKKFEEFIRKMKEEIRIEAQQQLIAV</sequence>
<evidence type="ECO:0000313" key="4">
    <source>
        <dbReference type="RefSeq" id="XP_048330732.2"/>
    </source>
</evidence>
<gene>
    <name evidence="4" type="primary">LOC107415360</name>
</gene>
<keyword evidence="2" id="KW-0472">Membrane</keyword>
<keyword evidence="2" id="KW-0812">Transmembrane</keyword>
<proteinExistence type="predicted"/>
<evidence type="ECO:0000256" key="1">
    <source>
        <dbReference type="SAM" id="MobiDB-lite"/>
    </source>
</evidence>
<feature type="region of interest" description="Disordered" evidence="1">
    <location>
        <begin position="140"/>
        <end position="174"/>
    </location>
</feature>
<dbReference type="Proteomes" id="UP001652623">
    <property type="component" value="Chromosome 1"/>
</dbReference>
<protein>
    <submittedName>
        <fullName evidence="4">Uncharacterized protein LOC107415360</fullName>
    </submittedName>
</protein>
<dbReference type="GeneID" id="107415360"/>
<name>A0ABM3IL65_ZIZJJ</name>
<dbReference type="RefSeq" id="XP_048330732.2">
    <property type="nucleotide sequence ID" value="XM_048474775.2"/>
</dbReference>
<dbReference type="PANTHER" id="PTHR34947">
    <property type="entry name" value="TRANSMEMBRANE PROTEIN"/>
    <property type="match status" value="1"/>
</dbReference>
<dbReference type="PANTHER" id="PTHR34947:SF4">
    <property type="entry name" value="TRANSMEMBRANE PROTEIN"/>
    <property type="match status" value="1"/>
</dbReference>
<keyword evidence="3" id="KW-1185">Reference proteome</keyword>
<evidence type="ECO:0000256" key="2">
    <source>
        <dbReference type="SAM" id="Phobius"/>
    </source>
</evidence>
<keyword evidence="2" id="KW-1133">Transmembrane helix</keyword>
<reference evidence="4" key="1">
    <citation type="submission" date="2025-08" db="UniProtKB">
        <authorList>
            <consortium name="RefSeq"/>
        </authorList>
    </citation>
    <scope>IDENTIFICATION</scope>
    <source>
        <tissue evidence="4">Seedling</tissue>
    </source>
</reference>